<keyword evidence="10 12" id="KW-0975">Bacterial flagellum</keyword>
<evidence type="ECO:0000259" key="15">
    <source>
        <dbReference type="Pfam" id="PF01514"/>
    </source>
</evidence>
<feature type="compositionally biased region" description="Basic and acidic residues" evidence="13">
    <location>
        <begin position="302"/>
        <end position="311"/>
    </location>
</feature>
<evidence type="ECO:0000256" key="9">
    <source>
        <dbReference type="ARBA" id="ARBA00023136"/>
    </source>
</evidence>
<feature type="domain" description="Flagellar M-ring C-terminal" evidence="16">
    <location>
        <begin position="256"/>
        <end position="436"/>
    </location>
</feature>
<dbReference type="EMBL" id="CP113406">
    <property type="protein sequence ID" value="WAI19025.1"/>
    <property type="molecule type" value="Genomic_DNA"/>
</dbReference>
<evidence type="ECO:0000256" key="4">
    <source>
        <dbReference type="ARBA" id="ARBA00007971"/>
    </source>
</evidence>
<protein>
    <recommendedName>
        <fullName evidence="5 12">Flagellar M-ring protein</fullName>
    </recommendedName>
</protein>
<comment type="subcellular location">
    <subcellularLocation>
        <location evidence="2 12">Bacterial flagellum basal body</location>
    </subcellularLocation>
    <subcellularLocation>
        <location evidence="3">Cell membrane</location>
        <topology evidence="3">Multi-pass membrane protein</topology>
    </subcellularLocation>
</comment>
<evidence type="ECO:0000256" key="12">
    <source>
        <dbReference type="PIRNR" id="PIRNR004862"/>
    </source>
</evidence>
<dbReference type="PIRSF" id="PIRSF004862">
    <property type="entry name" value="FliF"/>
    <property type="match status" value="1"/>
</dbReference>
<reference evidence="17" key="1">
    <citation type="submission" date="2022-11" db="EMBL/GenBank/DDBJ databases">
        <title>The whole genome sequencing of pests is an important tool to study the evolution of the plant-insect interaction and insecticide resistance.</title>
        <authorList>
            <person name="Kananovich Y."/>
        </authorList>
    </citation>
    <scope>NUCLEOTIDE SEQUENCE</scope>
    <source>
        <strain evidence="17">BSU_Bre_2018</strain>
    </source>
</reference>
<comment type="similarity">
    <text evidence="4 12">Belongs to the FliF family.</text>
</comment>
<keyword evidence="8 14" id="KW-1133">Transmembrane helix</keyword>
<dbReference type="InterPro" id="IPR000067">
    <property type="entry name" value="FlgMring_FliF"/>
</dbReference>
<dbReference type="GO" id="GO:0071973">
    <property type="term" value="P:bacterial-type flagellum-dependent cell motility"/>
    <property type="evidence" value="ECO:0007669"/>
    <property type="project" value="InterPro"/>
</dbReference>
<comment type="function">
    <text evidence="1 12">The M ring may be actively involved in energy transduction.</text>
</comment>
<feature type="transmembrane region" description="Helical" evidence="14">
    <location>
        <begin position="460"/>
        <end position="478"/>
    </location>
</feature>
<evidence type="ECO:0000259" key="16">
    <source>
        <dbReference type="Pfam" id="PF08345"/>
    </source>
</evidence>
<evidence type="ECO:0000313" key="18">
    <source>
        <dbReference type="Proteomes" id="UP001163440"/>
    </source>
</evidence>
<dbReference type="InterPro" id="IPR013556">
    <property type="entry name" value="Flag_M-ring_C"/>
</dbReference>
<feature type="compositionally biased region" description="Polar residues" evidence="13">
    <location>
        <begin position="278"/>
        <end position="301"/>
    </location>
</feature>
<dbReference type="GO" id="GO:0005886">
    <property type="term" value="C:plasma membrane"/>
    <property type="evidence" value="ECO:0007669"/>
    <property type="project" value="UniProtKB-SubCell"/>
</dbReference>
<evidence type="ECO:0000256" key="11">
    <source>
        <dbReference type="ARBA" id="ARBA00025936"/>
    </source>
</evidence>
<feature type="domain" description="Flagellar M-ring N-terminal" evidence="15">
    <location>
        <begin position="50"/>
        <end position="225"/>
    </location>
</feature>
<dbReference type="AlphaFoldDB" id="A0AAJ5TXN4"/>
<dbReference type="InterPro" id="IPR045851">
    <property type="entry name" value="AMP-bd_C_sf"/>
</dbReference>
<keyword evidence="17" id="KW-0282">Flagellum</keyword>
<dbReference type="PANTHER" id="PTHR30046">
    <property type="entry name" value="FLAGELLAR M-RING PROTEIN"/>
    <property type="match status" value="1"/>
</dbReference>
<evidence type="ECO:0000256" key="8">
    <source>
        <dbReference type="ARBA" id="ARBA00022989"/>
    </source>
</evidence>
<evidence type="ECO:0000313" key="17">
    <source>
        <dbReference type="EMBL" id="WAI19025.1"/>
    </source>
</evidence>
<proteinExistence type="inferred from homology"/>
<accession>A0AAJ5TXN4</accession>
<evidence type="ECO:0000256" key="13">
    <source>
        <dbReference type="SAM" id="MobiDB-lite"/>
    </source>
</evidence>
<evidence type="ECO:0000256" key="5">
    <source>
        <dbReference type="ARBA" id="ARBA00017949"/>
    </source>
</evidence>
<feature type="region of interest" description="Disordered" evidence="13">
    <location>
        <begin position="278"/>
        <end position="321"/>
    </location>
</feature>
<feature type="transmembrane region" description="Helical" evidence="14">
    <location>
        <begin position="30"/>
        <end position="49"/>
    </location>
</feature>
<keyword evidence="17" id="KW-0969">Cilium</keyword>
<dbReference type="InterPro" id="IPR043427">
    <property type="entry name" value="YscJ/FliF"/>
</dbReference>
<comment type="subunit">
    <text evidence="11">The basal body constitutes a major portion of the flagellar organelle and consists of four rings (L,P,S, and M) mounted on a central rod. The M ring is integral to the inner membrane of the cell and may be connected to the flagellar rod via the S ring. The S (supramembrane ring) lies just distal to the M ring. The L and P rings lie in the outer membrane and the periplasmic space, respectively.</text>
</comment>
<dbReference type="Gene3D" id="3.30.300.30">
    <property type="match status" value="1"/>
</dbReference>
<dbReference type="PANTHER" id="PTHR30046:SF0">
    <property type="entry name" value="FLAGELLAR M-RING PROTEIN"/>
    <property type="match status" value="1"/>
</dbReference>
<name>A0AAJ5TXN4_9GAMM</name>
<sequence length="551" mass="63371">MNFSTIEDSVLEEKKKFNNFLSRFLKNSRVLVILLTAAVITAVSVSIWIKSPEYQILYNHVSNEDGSAIVDKLNEMKIPYKFSDISGQIEVPKNRIDEIRLRLSENNLPRGEEVGFELLDKEQFGISQFNEQINYQRALEGELSRTIQRINVIKGARIHIVLPKSSLFLQDKKKPSASVVLELHAGRTLNVGQINAILHLISTSVPNLSIENITIIDQSGKLLNQTSLGYDQINDLQFKYSEELESRYKNRIESILEPLLGFGNVRAQVTAQIDFNSQEKTQEKYSPNTSRKNQAIRSRQTSIHDEREKSNTQENIPNSFSNNVFKDFKNKNVLNGNNQIKNRKNFKNDYIPLNSNINRENTINYELNHSVSHTKMNIGEIKRLSAAVVVNYIRDKNGKLMPLTSEKIKNIRSLISEAIGYSKDRGDSIHVVNESFVKYDKKLLPIKLNNSNSFSELSNISFTLIPWIVSGLFLILFLKRYIYPSSNHNLTEDRILENETKHTEYDDDIKDNLSEKNIQNDVHKDKLIDQISNQNPRTIALIIRKWMSDKT</sequence>
<dbReference type="NCBIfam" id="TIGR00206">
    <property type="entry name" value="fliF"/>
    <property type="match status" value="1"/>
</dbReference>
<gene>
    <name evidence="17" type="primary">fliF</name>
    <name evidence="17" type="ORF">OW720_00370</name>
</gene>
<organism evidence="17 18">
    <name type="scientific">Buchnera aphidicola</name>
    <name type="common">Brevicoryne brassicae</name>
    <dbReference type="NCBI Taxonomy" id="911343"/>
    <lineage>
        <taxon>Bacteria</taxon>
        <taxon>Pseudomonadati</taxon>
        <taxon>Pseudomonadota</taxon>
        <taxon>Gammaproteobacteria</taxon>
        <taxon>Enterobacterales</taxon>
        <taxon>Erwiniaceae</taxon>
        <taxon>Buchnera</taxon>
    </lineage>
</organism>
<keyword evidence="9 14" id="KW-0472">Membrane</keyword>
<evidence type="ECO:0000256" key="10">
    <source>
        <dbReference type="ARBA" id="ARBA00023143"/>
    </source>
</evidence>
<dbReference type="InterPro" id="IPR006182">
    <property type="entry name" value="FliF_N_dom"/>
</dbReference>
<evidence type="ECO:0000256" key="3">
    <source>
        <dbReference type="ARBA" id="ARBA00004651"/>
    </source>
</evidence>
<keyword evidence="6" id="KW-1003">Cell membrane</keyword>
<dbReference type="Pfam" id="PF01514">
    <property type="entry name" value="YscJ_FliF"/>
    <property type="match status" value="1"/>
</dbReference>
<dbReference type="RefSeq" id="WP_158365482.1">
    <property type="nucleotide sequence ID" value="NZ_CP034882.1"/>
</dbReference>
<dbReference type="PRINTS" id="PR01009">
    <property type="entry name" value="FLGMRINGFLIF"/>
</dbReference>
<evidence type="ECO:0000256" key="2">
    <source>
        <dbReference type="ARBA" id="ARBA00004117"/>
    </source>
</evidence>
<dbReference type="Proteomes" id="UP001163440">
    <property type="component" value="Chromosome"/>
</dbReference>
<dbReference type="GO" id="GO:0003774">
    <property type="term" value="F:cytoskeletal motor activity"/>
    <property type="evidence" value="ECO:0007669"/>
    <property type="project" value="InterPro"/>
</dbReference>
<keyword evidence="17" id="KW-0966">Cell projection</keyword>
<keyword evidence="7 14" id="KW-0812">Transmembrane</keyword>
<evidence type="ECO:0000256" key="14">
    <source>
        <dbReference type="SAM" id="Phobius"/>
    </source>
</evidence>
<dbReference type="Pfam" id="PF08345">
    <property type="entry name" value="YscJ_FliF_C"/>
    <property type="match status" value="1"/>
</dbReference>
<dbReference type="GO" id="GO:0009431">
    <property type="term" value="C:bacterial-type flagellum basal body, MS ring"/>
    <property type="evidence" value="ECO:0007669"/>
    <property type="project" value="InterPro"/>
</dbReference>
<evidence type="ECO:0000256" key="6">
    <source>
        <dbReference type="ARBA" id="ARBA00022475"/>
    </source>
</evidence>
<evidence type="ECO:0000256" key="7">
    <source>
        <dbReference type="ARBA" id="ARBA00022692"/>
    </source>
</evidence>
<evidence type="ECO:0000256" key="1">
    <source>
        <dbReference type="ARBA" id="ARBA00003820"/>
    </source>
</evidence>